<dbReference type="PROSITE" id="PS51257">
    <property type="entry name" value="PROKAR_LIPOPROTEIN"/>
    <property type="match status" value="1"/>
</dbReference>
<dbReference type="AlphaFoldDB" id="A0A1S7DT59"/>
<reference evidence="1 2" key="1">
    <citation type="submission" date="2015-06" db="EMBL/GenBank/DDBJ databases">
        <title>R. anatipestifer strain HXb2 is the most virulent strain so far, and the genome sequence would help us uncover the pathogenesis.</title>
        <authorList>
            <person name="Hu Q."/>
            <person name="Qi J."/>
            <person name="Bo H."/>
            <person name="Liu G."/>
            <person name="Tao M."/>
            <person name="Ding Y."/>
            <person name="Xue Y."/>
        </authorList>
    </citation>
    <scope>NUCLEOTIDE SEQUENCE [LARGE SCALE GENOMIC DNA]</scope>
    <source>
        <strain evidence="1 2">HXb2</strain>
    </source>
</reference>
<evidence type="ECO:0000313" key="2">
    <source>
        <dbReference type="Proteomes" id="UP000189883"/>
    </source>
</evidence>
<evidence type="ECO:0000313" key="1">
    <source>
        <dbReference type="EMBL" id="AQY22296.1"/>
    </source>
</evidence>
<proteinExistence type="predicted"/>
<gene>
    <name evidence="1" type="ORF">AB406_1350</name>
</gene>
<organism evidence="1 2">
    <name type="scientific">Riemerella anatipestifer</name>
    <name type="common">Moraxella anatipestifer</name>
    <dbReference type="NCBI Taxonomy" id="34085"/>
    <lineage>
        <taxon>Bacteria</taxon>
        <taxon>Pseudomonadati</taxon>
        <taxon>Bacteroidota</taxon>
        <taxon>Flavobacteriia</taxon>
        <taxon>Flavobacteriales</taxon>
        <taxon>Weeksellaceae</taxon>
        <taxon>Riemerella</taxon>
    </lineage>
</organism>
<accession>A0A1S7DT59</accession>
<sequence length="156" mass="17763">MLKNIFLFIFATFLVVSCSVEQVNLSPFSQEIVSKGQVKISYDTVVMNAGVSLDQVKYASELSTAADKLPRFSDSAINEHIDLIKFNVSEYLYALREHNENRKVRTLNGLQKSYKKLQGLRKNLSLEEDEALNFYLVKIKTNITLLESIKTSSDNF</sequence>
<dbReference type="RefSeq" id="WP_079207519.1">
    <property type="nucleotide sequence ID" value="NZ_CP011859.1"/>
</dbReference>
<evidence type="ECO:0008006" key="3">
    <source>
        <dbReference type="Google" id="ProtNLM"/>
    </source>
</evidence>
<dbReference type="EMBL" id="CP011859">
    <property type="protein sequence ID" value="AQY22296.1"/>
    <property type="molecule type" value="Genomic_DNA"/>
</dbReference>
<protein>
    <recommendedName>
        <fullName evidence="3">Lipoprotein</fullName>
    </recommendedName>
</protein>
<name>A0A1S7DT59_RIEAN</name>
<dbReference type="Proteomes" id="UP000189883">
    <property type="component" value="Chromosome"/>
</dbReference>